<keyword evidence="2" id="KW-1185">Reference proteome</keyword>
<sequence length="94" mass="10481">MTALSTSPTRPLVVTQIGDANRGVISLSWSGGVPWHRRRPTFDLLAEVFDLSGYTPRDLRIPMLVVPRLPHGELVPAIERLERRGATVELRVRG</sequence>
<accession>A0ABP8ARL6</accession>
<dbReference type="Proteomes" id="UP001500213">
    <property type="component" value="Unassembled WGS sequence"/>
</dbReference>
<protein>
    <submittedName>
        <fullName evidence="1">Uncharacterized protein</fullName>
    </submittedName>
</protein>
<dbReference type="EMBL" id="BAABBX010000013">
    <property type="protein sequence ID" value="GAA4188846.1"/>
    <property type="molecule type" value="Genomic_DNA"/>
</dbReference>
<evidence type="ECO:0000313" key="1">
    <source>
        <dbReference type="EMBL" id="GAA4188846.1"/>
    </source>
</evidence>
<evidence type="ECO:0000313" key="2">
    <source>
        <dbReference type="Proteomes" id="UP001500213"/>
    </source>
</evidence>
<dbReference type="RefSeq" id="WP_344775598.1">
    <property type="nucleotide sequence ID" value="NZ_BAABBX010000013.1"/>
</dbReference>
<name>A0ABP8ARL6_9MICO</name>
<proteinExistence type="predicted"/>
<reference evidence="2" key="1">
    <citation type="journal article" date="2019" name="Int. J. Syst. Evol. Microbiol.">
        <title>The Global Catalogue of Microorganisms (GCM) 10K type strain sequencing project: providing services to taxonomists for standard genome sequencing and annotation.</title>
        <authorList>
            <consortium name="The Broad Institute Genomics Platform"/>
            <consortium name="The Broad Institute Genome Sequencing Center for Infectious Disease"/>
            <person name="Wu L."/>
            <person name="Ma J."/>
        </authorList>
    </citation>
    <scope>NUCLEOTIDE SEQUENCE [LARGE SCALE GENOMIC DNA]</scope>
    <source>
        <strain evidence="2">JCM 17593</strain>
    </source>
</reference>
<gene>
    <name evidence="1" type="ORF">GCM10022288_15740</name>
</gene>
<comment type="caution">
    <text evidence="1">The sequence shown here is derived from an EMBL/GenBank/DDBJ whole genome shotgun (WGS) entry which is preliminary data.</text>
</comment>
<organism evidence="1 2">
    <name type="scientific">Gryllotalpicola kribbensis</name>
    <dbReference type="NCBI Taxonomy" id="993084"/>
    <lineage>
        <taxon>Bacteria</taxon>
        <taxon>Bacillati</taxon>
        <taxon>Actinomycetota</taxon>
        <taxon>Actinomycetes</taxon>
        <taxon>Micrococcales</taxon>
        <taxon>Microbacteriaceae</taxon>
        <taxon>Gryllotalpicola</taxon>
    </lineage>
</organism>